<dbReference type="Proteomes" id="UP000198362">
    <property type="component" value="Unassembled WGS sequence"/>
</dbReference>
<keyword evidence="1" id="KW-0472">Membrane</keyword>
<proteinExistence type="predicted"/>
<dbReference type="InterPro" id="IPR015943">
    <property type="entry name" value="WD40/YVTN_repeat-like_dom_sf"/>
</dbReference>
<evidence type="ECO:0000256" key="1">
    <source>
        <dbReference type="SAM" id="Phobius"/>
    </source>
</evidence>
<accession>A0A239P731</accession>
<name>A0A239P731_9ACTN</name>
<dbReference type="InterPro" id="IPR036278">
    <property type="entry name" value="Sialidase_sf"/>
</dbReference>
<dbReference type="CDD" id="cd15482">
    <property type="entry name" value="Sialidase_non-viral"/>
    <property type="match status" value="1"/>
</dbReference>
<keyword evidence="1" id="KW-0812">Transmembrane</keyword>
<evidence type="ECO:0000313" key="3">
    <source>
        <dbReference type="Proteomes" id="UP000198362"/>
    </source>
</evidence>
<reference evidence="2 3" key="1">
    <citation type="submission" date="2017-06" db="EMBL/GenBank/DDBJ databases">
        <authorList>
            <person name="Kim H.J."/>
            <person name="Triplett B.A."/>
        </authorList>
    </citation>
    <scope>NUCLEOTIDE SEQUENCE [LARGE SCALE GENOMIC DNA]</scope>
    <source>
        <strain evidence="2 3">CGMCC 4.5593</strain>
    </source>
</reference>
<feature type="transmembrane region" description="Helical" evidence="1">
    <location>
        <begin position="34"/>
        <end position="55"/>
    </location>
</feature>
<dbReference type="RefSeq" id="WP_089253904.1">
    <property type="nucleotide sequence ID" value="NZ_FZPH01000014.1"/>
</dbReference>
<organism evidence="2 3">
    <name type="scientific">Asanoa hainanensis</name>
    <dbReference type="NCBI Taxonomy" id="560556"/>
    <lineage>
        <taxon>Bacteria</taxon>
        <taxon>Bacillati</taxon>
        <taxon>Actinomycetota</taxon>
        <taxon>Actinomycetes</taxon>
        <taxon>Micromonosporales</taxon>
        <taxon>Micromonosporaceae</taxon>
        <taxon>Asanoa</taxon>
    </lineage>
</organism>
<keyword evidence="3" id="KW-1185">Reference proteome</keyword>
<evidence type="ECO:0000313" key="2">
    <source>
        <dbReference type="EMBL" id="SNT62877.1"/>
    </source>
</evidence>
<dbReference type="SUPFAM" id="SSF50939">
    <property type="entry name" value="Sialidases"/>
    <property type="match status" value="1"/>
</dbReference>
<evidence type="ECO:0008006" key="4">
    <source>
        <dbReference type="Google" id="ProtNLM"/>
    </source>
</evidence>
<keyword evidence="1" id="KW-1133">Transmembrane helix</keyword>
<sequence length="361" mass="38179">MPDLDLVGLGEETRQVFKPRFEEVLRRARRRRRWLGALTATVVALAGGGVAVGLAGGTASPPPDRASYRGTATTLVVAGDIWHLYQLTETCDTGGCRAHFAVSADRGASWSLVPPPGPDGADRQVVSAANTTVVVATATNRWMTVDAGRTWFEATFESRATTQTDQLAYVDGSQVLVVRPGRGVLAPVAAAQPLKEARSFDGGGAMWMVGFEEDGGRGLSTAVSGDFGRSWQVQRLPRDDGFLDVTSANGVDLYALYGGDDAFEVFSSRDGGATWTRTATVRRGPGDGRLLATRSGILWLSTPGGVFLSTDAGRTFSVPGFTDLGGVAFDTSIDGAYVASTVGADPRTWVSEDGYEFEEVP</sequence>
<gene>
    <name evidence="2" type="ORF">SAMN05421812_114209</name>
</gene>
<dbReference type="AlphaFoldDB" id="A0A239P731"/>
<protein>
    <recommendedName>
        <fullName evidence="4">BNR/Asp-box repeat-containing protein</fullName>
    </recommendedName>
</protein>
<dbReference type="EMBL" id="FZPH01000014">
    <property type="protein sequence ID" value="SNT62877.1"/>
    <property type="molecule type" value="Genomic_DNA"/>
</dbReference>
<dbReference type="OrthoDB" id="3333087at2"/>
<dbReference type="Gene3D" id="2.130.10.10">
    <property type="entry name" value="YVTN repeat-like/Quinoprotein amine dehydrogenase"/>
    <property type="match status" value="2"/>
</dbReference>